<dbReference type="RefSeq" id="WP_113893378.1">
    <property type="nucleotide sequence ID" value="NZ_QNRK01000051.1"/>
</dbReference>
<evidence type="ECO:0000313" key="1">
    <source>
        <dbReference type="EMBL" id="RBP02535.1"/>
    </source>
</evidence>
<reference evidence="1 2" key="1">
    <citation type="submission" date="2018-06" db="EMBL/GenBank/DDBJ databases">
        <title>Genomic Encyclopedia of Type Strains, Phase IV (KMG-IV): sequencing the most valuable type-strain genomes for metagenomic binning, comparative biology and taxonomic classification.</title>
        <authorList>
            <person name="Goeker M."/>
        </authorList>
    </citation>
    <scope>NUCLEOTIDE SEQUENCE [LARGE SCALE GENOMIC DNA]</scope>
    <source>
        <strain evidence="1 2">DSM 24875</strain>
    </source>
</reference>
<dbReference type="InterPro" id="IPR003749">
    <property type="entry name" value="ThiS/MoaD-like"/>
</dbReference>
<dbReference type="NCBIfam" id="TIGR01682">
    <property type="entry name" value="moaD"/>
    <property type="match status" value="1"/>
</dbReference>
<dbReference type="SUPFAM" id="SSF54285">
    <property type="entry name" value="MoaD/ThiS"/>
    <property type="match status" value="1"/>
</dbReference>
<comment type="caution">
    <text evidence="1">The sequence shown here is derived from an EMBL/GenBank/DDBJ whole genome shotgun (WGS) entry which is preliminary data.</text>
</comment>
<sequence>MKLIYFAWVRERVGKGEEELDLPPDVVTVGDLIAWLASRGEEYAYAFEKPMAVRAALDKVHAGRGAAIAGAKEVAFFPPMTGG</sequence>
<dbReference type="InterPro" id="IPR012675">
    <property type="entry name" value="Beta-grasp_dom_sf"/>
</dbReference>
<organism evidence="1 2">
    <name type="scientific">Roseiarcus fermentans</name>
    <dbReference type="NCBI Taxonomy" id="1473586"/>
    <lineage>
        <taxon>Bacteria</taxon>
        <taxon>Pseudomonadati</taxon>
        <taxon>Pseudomonadota</taxon>
        <taxon>Alphaproteobacteria</taxon>
        <taxon>Hyphomicrobiales</taxon>
        <taxon>Roseiarcaceae</taxon>
        <taxon>Roseiarcus</taxon>
    </lineage>
</organism>
<accession>A0A366EM60</accession>
<proteinExistence type="predicted"/>
<evidence type="ECO:0000313" key="2">
    <source>
        <dbReference type="Proteomes" id="UP000253529"/>
    </source>
</evidence>
<name>A0A366EM60_9HYPH</name>
<dbReference type="EMBL" id="QNRK01000051">
    <property type="protein sequence ID" value="RBP02535.1"/>
    <property type="molecule type" value="Genomic_DNA"/>
</dbReference>
<dbReference type="AlphaFoldDB" id="A0A366EM60"/>
<dbReference type="OrthoDB" id="9800712at2"/>
<dbReference type="Proteomes" id="UP000253529">
    <property type="component" value="Unassembled WGS sequence"/>
</dbReference>
<dbReference type="Pfam" id="PF02597">
    <property type="entry name" value="ThiS"/>
    <property type="match status" value="1"/>
</dbReference>
<protein>
    <submittedName>
        <fullName evidence="1">Molybdopterin synthase subunit MoaD</fullName>
    </submittedName>
</protein>
<keyword evidence="2" id="KW-1185">Reference proteome</keyword>
<gene>
    <name evidence="1" type="ORF">DFR50_15111</name>
</gene>
<dbReference type="Gene3D" id="3.10.20.30">
    <property type="match status" value="1"/>
</dbReference>
<dbReference type="CDD" id="cd00754">
    <property type="entry name" value="Ubl_MoaD"/>
    <property type="match status" value="1"/>
</dbReference>
<dbReference type="InterPro" id="IPR016155">
    <property type="entry name" value="Mopterin_synth/thiamin_S_b"/>
</dbReference>